<dbReference type="eggNOG" id="COG0457">
    <property type="taxonomic scope" value="Bacteria"/>
</dbReference>
<evidence type="ECO:0000313" key="4">
    <source>
        <dbReference type="Proteomes" id="UP000000647"/>
    </source>
</evidence>
<name>A1WTT5_HALHL</name>
<dbReference type="HOGENOM" id="CLU_603777_0_0_6"/>
<evidence type="ECO:0000313" key="3">
    <source>
        <dbReference type="EMBL" id="ABM61097.1"/>
    </source>
</evidence>
<dbReference type="AlphaFoldDB" id="A1WTT5"/>
<dbReference type="Gene3D" id="1.25.40.10">
    <property type="entry name" value="Tetratricopeptide repeat domain"/>
    <property type="match status" value="1"/>
</dbReference>
<reference evidence="3 4" key="2">
    <citation type="journal article" date="2013" name="Stand. Genomic Sci.">
        <title>Complete genome sequence of Halorhodospira halophila SL1.</title>
        <authorList>
            <person name="Challacombe J.F."/>
            <person name="Majid S."/>
            <person name="Deole R."/>
            <person name="Brettin T.S."/>
            <person name="Bruce D."/>
            <person name="Delano S.F."/>
            <person name="Detter J.C."/>
            <person name="Gleasner C.D."/>
            <person name="Han C.S."/>
            <person name="Misra M."/>
            <person name="Reitenga K.G."/>
            <person name="Mikhailova N."/>
            <person name="Woyke T."/>
            <person name="Pitluck S."/>
            <person name="Nolan M."/>
            <person name="Land M.L."/>
            <person name="Saunders E."/>
            <person name="Tapia R."/>
            <person name="Lapidus A."/>
            <person name="Ivanova N."/>
            <person name="Hoff W.D."/>
        </authorList>
    </citation>
    <scope>NUCLEOTIDE SEQUENCE [LARGE SCALE GENOMIC DNA]</scope>
    <source>
        <strain evidence="4">DSM 244 / SL1</strain>
    </source>
</reference>
<proteinExistence type="predicted"/>
<dbReference type="Proteomes" id="UP000000647">
    <property type="component" value="Chromosome"/>
</dbReference>
<dbReference type="PROSITE" id="PS50005">
    <property type="entry name" value="TPR"/>
    <property type="match status" value="1"/>
</dbReference>
<keyword evidence="4" id="KW-1185">Reference proteome</keyword>
<keyword evidence="1" id="KW-0802">TPR repeat</keyword>
<protein>
    <submittedName>
        <fullName evidence="3">Tetratricopeptide TPR_4</fullName>
    </submittedName>
</protein>
<dbReference type="EMBL" id="CP000544">
    <property type="protein sequence ID" value="ABM61097.1"/>
    <property type="molecule type" value="Genomic_DNA"/>
</dbReference>
<sequence length="453" mass="50495">MGRLGMIKRTGLCALYLALGPGLATAEPPSQPTKVEINPDRVALEIRRELDADRPGQALTLARTHKELAGYPIYDFEAGRAYLRSGDIDEAVVHFDRAVMVAPDVPRYRLEYARALFAAEDHEASQRQFQRVLDTDVPEPVAQNIRRFLEVIDARLASRRPETRLEVAAAAGYDSNPLSAADDEFLLFGVFPQTFERESDTFLDTRAQLEHRRPRTRSSSYHYRGEVEHRRHSDVSAADQTQARLRGGLSFEGAQGRSYRLPVEVQHTRLDGETFRTRVAFLPQAVLPGAPDRQLRLQGQLAYADYDNDDRDAVTLGASATSLHVLNPDSGLLLYTGLAASYEDADADAFTTTRAGAFVGAQRDLFQDATASVTLTASHERAREARAILGLFPEEDNTAERATTFELRGALAHPLWDSGFTGFAEGALREKRSNIDLFEFTQREIFAGVRYDY</sequence>
<dbReference type="Pfam" id="PF14559">
    <property type="entry name" value="TPR_19"/>
    <property type="match status" value="1"/>
</dbReference>
<dbReference type="STRING" id="349124.Hhal_0303"/>
<reference evidence="4" key="1">
    <citation type="submission" date="2006-12" db="EMBL/GenBank/DDBJ databases">
        <title>Complete sequence of Halorhodospira halophila SL1.</title>
        <authorList>
            <consortium name="US DOE Joint Genome Institute"/>
            <person name="Copeland A."/>
            <person name="Lucas S."/>
            <person name="Lapidus A."/>
            <person name="Barry K."/>
            <person name="Detter J.C."/>
            <person name="Glavina del Rio T."/>
            <person name="Hammon N."/>
            <person name="Israni S."/>
            <person name="Dalin E."/>
            <person name="Tice H."/>
            <person name="Pitluck S."/>
            <person name="Saunders E."/>
            <person name="Brettin T."/>
            <person name="Bruce D."/>
            <person name="Han C."/>
            <person name="Tapia R."/>
            <person name="Schmutz J."/>
            <person name="Larimer F."/>
            <person name="Land M."/>
            <person name="Hauser L."/>
            <person name="Kyrpides N."/>
            <person name="Mikhailova N."/>
            <person name="Hoff W."/>
            <person name="Richardson P."/>
        </authorList>
    </citation>
    <scope>NUCLEOTIDE SEQUENCE [LARGE SCALE GENOMIC DNA]</scope>
    <source>
        <strain evidence="4">DSM 244 / SL1</strain>
    </source>
</reference>
<dbReference type="InterPro" id="IPR011990">
    <property type="entry name" value="TPR-like_helical_dom_sf"/>
</dbReference>
<evidence type="ECO:0000256" key="1">
    <source>
        <dbReference type="PROSITE-ProRule" id="PRU00339"/>
    </source>
</evidence>
<dbReference type="OrthoDB" id="9809392at2"/>
<feature type="repeat" description="TPR" evidence="1">
    <location>
        <begin position="72"/>
        <end position="105"/>
    </location>
</feature>
<evidence type="ECO:0000256" key="2">
    <source>
        <dbReference type="SAM" id="SignalP"/>
    </source>
</evidence>
<feature type="signal peptide" evidence="2">
    <location>
        <begin position="1"/>
        <end position="26"/>
    </location>
</feature>
<dbReference type="SUPFAM" id="SSF48452">
    <property type="entry name" value="TPR-like"/>
    <property type="match status" value="1"/>
</dbReference>
<dbReference type="KEGG" id="hha:Hhal_0303"/>
<accession>A1WTT5</accession>
<dbReference type="InterPro" id="IPR019734">
    <property type="entry name" value="TPR_rpt"/>
</dbReference>
<organism evidence="3 4">
    <name type="scientific">Halorhodospira halophila (strain DSM 244 / SL1)</name>
    <name type="common">Ectothiorhodospira halophila (strain DSM 244 / SL1)</name>
    <dbReference type="NCBI Taxonomy" id="349124"/>
    <lineage>
        <taxon>Bacteria</taxon>
        <taxon>Pseudomonadati</taxon>
        <taxon>Pseudomonadota</taxon>
        <taxon>Gammaproteobacteria</taxon>
        <taxon>Chromatiales</taxon>
        <taxon>Ectothiorhodospiraceae</taxon>
        <taxon>Halorhodospira</taxon>
    </lineage>
</organism>
<gene>
    <name evidence="3" type="ordered locus">Hhal_0303</name>
</gene>
<feature type="chain" id="PRO_5002640856" evidence="2">
    <location>
        <begin position="27"/>
        <end position="453"/>
    </location>
</feature>
<keyword evidence="2" id="KW-0732">Signal</keyword>